<dbReference type="CDD" id="cd03467">
    <property type="entry name" value="Rieske"/>
    <property type="match status" value="1"/>
</dbReference>
<name>A0A0B5FFL8_9BACT</name>
<proteinExistence type="predicted"/>
<feature type="transmembrane region" description="Helical" evidence="5">
    <location>
        <begin position="98"/>
        <end position="117"/>
    </location>
</feature>
<dbReference type="InterPro" id="IPR017941">
    <property type="entry name" value="Rieske_2Fe-2S"/>
</dbReference>
<dbReference type="Pfam" id="PF00355">
    <property type="entry name" value="Rieske"/>
    <property type="match status" value="1"/>
</dbReference>
<evidence type="ECO:0000313" key="8">
    <source>
        <dbReference type="Proteomes" id="UP000035036"/>
    </source>
</evidence>
<evidence type="ECO:0000256" key="4">
    <source>
        <dbReference type="ARBA" id="ARBA00023014"/>
    </source>
</evidence>
<dbReference type="Proteomes" id="UP000035036">
    <property type="component" value="Chromosome"/>
</dbReference>
<dbReference type="GO" id="GO:0046872">
    <property type="term" value="F:metal ion binding"/>
    <property type="evidence" value="ECO:0007669"/>
    <property type="project" value="UniProtKB-KW"/>
</dbReference>
<evidence type="ECO:0000256" key="2">
    <source>
        <dbReference type="ARBA" id="ARBA00022723"/>
    </source>
</evidence>
<keyword evidence="5" id="KW-1133">Transmembrane helix</keyword>
<dbReference type="HOGENOM" id="CLU_1914074_0_0_7"/>
<evidence type="ECO:0000259" key="6">
    <source>
        <dbReference type="PROSITE" id="PS51296"/>
    </source>
</evidence>
<dbReference type="InterPro" id="IPR036922">
    <property type="entry name" value="Rieske_2Fe-2S_sf"/>
</dbReference>
<dbReference type="STRING" id="483547.GSUB_05160"/>
<organism evidence="7 8">
    <name type="scientific">Geoalkalibacter subterraneus</name>
    <dbReference type="NCBI Taxonomy" id="483547"/>
    <lineage>
        <taxon>Bacteria</taxon>
        <taxon>Pseudomonadati</taxon>
        <taxon>Thermodesulfobacteriota</taxon>
        <taxon>Desulfuromonadia</taxon>
        <taxon>Desulfuromonadales</taxon>
        <taxon>Geoalkalibacteraceae</taxon>
        <taxon>Geoalkalibacter</taxon>
    </lineage>
</organism>
<keyword evidence="3" id="KW-0408">Iron</keyword>
<evidence type="ECO:0000256" key="5">
    <source>
        <dbReference type="SAM" id="Phobius"/>
    </source>
</evidence>
<keyword evidence="4" id="KW-0411">Iron-sulfur</keyword>
<dbReference type="AlphaFoldDB" id="A0A0B5FFL8"/>
<evidence type="ECO:0000313" key="7">
    <source>
        <dbReference type="EMBL" id="AJF06073.1"/>
    </source>
</evidence>
<dbReference type="SUPFAM" id="SSF50022">
    <property type="entry name" value="ISP domain"/>
    <property type="match status" value="1"/>
</dbReference>
<evidence type="ECO:0000256" key="3">
    <source>
        <dbReference type="ARBA" id="ARBA00023004"/>
    </source>
</evidence>
<dbReference type="GO" id="GO:0051537">
    <property type="term" value="F:2 iron, 2 sulfur cluster binding"/>
    <property type="evidence" value="ECO:0007669"/>
    <property type="project" value="UniProtKB-KW"/>
</dbReference>
<keyword evidence="8" id="KW-1185">Reference proteome</keyword>
<protein>
    <recommendedName>
        <fullName evidence="6">Rieske domain-containing protein</fullName>
    </recommendedName>
</protein>
<accession>A0A0B5FFL8</accession>
<gene>
    <name evidence="7" type="ORF">GSUB_05160</name>
</gene>
<dbReference type="Gene3D" id="2.102.10.10">
    <property type="entry name" value="Rieske [2Fe-2S] iron-sulphur domain"/>
    <property type="match status" value="1"/>
</dbReference>
<dbReference type="OrthoDB" id="9767869at2"/>
<dbReference type="EMBL" id="CP010311">
    <property type="protein sequence ID" value="AJF06073.1"/>
    <property type="molecule type" value="Genomic_DNA"/>
</dbReference>
<keyword evidence="1" id="KW-0001">2Fe-2S</keyword>
<dbReference type="PROSITE" id="PS51296">
    <property type="entry name" value="RIESKE"/>
    <property type="match status" value="1"/>
</dbReference>
<reference evidence="7 8" key="1">
    <citation type="journal article" date="2015" name="Genome Announc.">
        <title>Genomes of Geoalkalibacter ferrihydriticus Z-0531T and Geoalkalibacter subterraneus Red1T, Two Haloalkaliphilic Metal-Reducing Deltaproteobacteria.</title>
        <authorList>
            <person name="Badalamenti J.P."/>
            <person name="Krajmalnik-Brown R."/>
            <person name="Torres C.I."/>
            <person name="Bond D.R."/>
        </authorList>
    </citation>
    <scope>NUCLEOTIDE SEQUENCE [LARGE SCALE GENOMIC DNA]</scope>
    <source>
        <strain evidence="7 8">Red1</strain>
    </source>
</reference>
<evidence type="ECO:0000256" key="1">
    <source>
        <dbReference type="ARBA" id="ARBA00022714"/>
    </source>
</evidence>
<keyword evidence="2" id="KW-0479">Metal-binding</keyword>
<keyword evidence="5" id="KW-0812">Transmembrane</keyword>
<keyword evidence="5" id="KW-0472">Membrane</keyword>
<feature type="domain" description="Rieske" evidence="6">
    <location>
        <begin position="29"/>
        <end position="87"/>
    </location>
</feature>
<sequence>MAGSAFAILGGILLDVWRAAGLFSTSHWREVGRLADFPRDGTYPLPAERIAVVRKGGRLAAISLECTHLGCLVNALESGFFCPCHGSEPGRWFAGDRLWLILILAAILVSQAAFIVIGQYLRGENWKFVIPF</sequence>
<dbReference type="KEGG" id="gsb:GSUB_05160"/>